<keyword evidence="3" id="KW-1185">Reference proteome</keyword>
<gene>
    <name evidence="2" type="ORF">GO986_19810</name>
</gene>
<proteinExistence type="predicted"/>
<keyword evidence="1" id="KW-1133">Transmembrane helix</keyword>
<dbReference type="AlphaFoldDB" id="A0A7C9I5H9"/>
<keyword evidence="1" id="KW-0472">Membrane</keyword>
<sequence>MSDPTLTAIPVLRRALWTGLLLVVVPFFAHLTFGHETRFEATGREPTLDGWKVDALALILVPLGLITAYRARQRYLDVAGTLQRDEAVLWWLVVIVGVCKLLTAVTIHR</sequence>
<reference evidence="2 3" key="1">
    <citation type="submission" date="2019-12" db="EMBL/GenBank/DDBJ databases">
        <title>Deinococcus sp. HMF7620 Genome sequencing and assembly.</title>
        <authorList>
            <person name="Kang H."/>
            <person name="Kim H."/>
            <person name="Joh K."/>
        </authorList>
    </citation>
    <scope>NUCLEOTIDE SEQUENCE [LARGE SCALE GENOMIC DNA]</scope>
    <source>
        <strain evidence="2 3">HMF7620</strain>
    </source>
</reference>
<feature type="transmembrane region" description="Helical" evidence="1">
    <location>
        <begin position="89"/>
        <end position="107"/>
    </location>
</feature>
<organism evidence="2 3">
    <name type="scientific">Deinococcus arboris</name>
    <dbReference type="NCBI Taxonomy" id="2682977"/>
    <lineage>
        <taxon>Bacteria</taxon>
        <taxon>Thermotogati</taxon>
        <taxon>Deinococcota</taxon>
        <taxon>Deinococci</taxon>
        <taxon>Deinococcales</taxon>
        <taxon>Deinococcaceae</taxon>
        <taxon>Deinococcus</taxon>
    </lineage>
</organism>
<protein>
    <submittedName>
        <fullName evidence="2">Uncharacterized protein</fullName>
    </submittedName>
</protein>
<evidence type="ECO:0000313" key="3">
    <source>
        <dbReference type="Proteomes" id="UP000483286"/>
    </source>
</evidence>
<accession>A0A7C9I5H9</accession>
<feature type="transmembrane region" description="Helical" evidence="1">
    <location>
        <begin position="53"/>
        <end position="69"/>
    </location>
</feature>
<dbReference type="RefSeq" id="WP_157461253.1">
    <property type="nucleotide sequence ID" value="NZ_WQLB01000039.1"/>
</dbReference>
<dbReference type="Proteomes" id="UP000483286">
    <property type="component" value="Unassembled WGS sequence"/>
</dbReference>
<keyword evidence="1" id="KW-0812">Transmembrane</keyword>
<comment type="caution">
    <text evidence="2">The sequence shown here is derived from an EMBL/GenBank/DDBJ whole genome shotgun (WGS) entry which is preliminary data.</text>
</comment>
<feature type="transmembrane region" description="Helical" evidence="1">
    <location>
        <begin position="15"/>
        <end position="33"/>
    </location>
</feature>
<evidence type="ECO:0000313" key="2">
    <source>
        <dbReference type="EMBL" id="MVN88991.1"/>
    </source>
</evidence>
<dbReference type="EMBL" id="WQLB01000039">
    <property type="protein sequence ID" value="MVN88991.1"/>
    <property type="molecule type" value="Genomic_DNA"/>
</dbReference>
<evidence type="ECO:0000256" key="1">
    <source>
        <dbReference type="SAM" id="Phobius"/>
    </source>
</evidence>
<name>A0A7C9I5H9_9DEIO</name>